<keyword evidence="2" id="KW-1185">Reference proteome</keyword>
<comment type="caution">
    <text evidence="1">The sequence shown here is derived from an EMBL/GenBank/DDBJ whole genome shotgun (WGS) entry which is preliminary data.</text>
</comment>
<dbReference type="SUPFAM" id="SSF75005">
    <property type="entry name" value="Arabinanase/levansucrase/invertase"/>
    <property type="match status" value="2"/>
</dbReference>
<dbReference type="InterPro" id="IPR023296">
    <property type="entry name" value="Glyco_hydro_beta-prop_sf"/>
</dbReference>
<protein>
    <submittedName>
        <fullName evidence="1">Glycoside hydrolase family protein</fullName>
    </submittedName>
</protein>
<dbReference type="GO" id="GO:0016787">
    <property type="term" value="F:hydrolase activity"/>
    <property type="evidence" value="ECO:0007669"/>
    <property type="project" value="UniProtKB-KW"/>
</dbReference>
<dbReference type="PROSITE" id="PS51257">
    <property type="entry name" value="PROKAR_LIPOPROTEIN"/>
    <property type="match status" value="1"/>
</dbReference>
<evidence type="ECO:0000313" key="1">
    <source>
        <dbReference type="EMBL" id="MDZ8117620.1"/>
    </source>
</evidence>
<sequence length="445" mass="50275">MNRFFILIGVALCSCSPAKVNKSQYVIPDGLVEGGAFIDRFMPVPTVGKLRNDVWGGDHVRPRDVDNGIEDEAWSYWGGNIVKGDDGKYHMFVCRWPENNVKGGGKKSGHHTWWSSVIVHAVSPQPLGPYHVVEEIGEGHNPEIYRRKDGSYIIGCVWKQAYKAPTLDGPWEKIPFSFQWLEKEGNETNRTYVPREDGSVLMINKQGFVFVSDQGDEQFRQVTAESFYPHIPGAHLEDPVVWKDEVQYHLVVNDCYGRVAFYFRSPDGVNWKWAPGHAYDNHVVVHEDGTREAWYKLERPKVLQDEFGRAAYMNFAAIDSKKDDDVANDNHSSKNVVVPLRVPRRLEILNREPITAETEKIRLLIKSEPGFRPLEDVDFESLRFGAPEAVNFGRGCNGIKSSAAGDGLIVTFEGRGHEITADNFTAKLIGRDTHGELLFGYARLP</sequence>
<proteinExistence type="predicted"/>
<accession>A0ABU5MTT3</accession>
<dbReference type="Gene3D" id="2.115.10.20">
    <property type="entry name" value="Glycosyl hydrolase domain, family 43"/>
    <property type="match status" value="1"/>
</dbReference>
<reference evidence="1 2" key="1">
    <citation type="journal article" date="2024" name="Appl. Environ. Microbiol.">
        <title>Pontiella agarivorans sp. nov., a novel marine anaerobic bacterium capable of degrading macroalgal polysaccharides and fixing nitrogen.</title>
        <authorList>
            <person name="Liu N."/>
            <person name="Kivenson V."/>
            <person name="Peng X."/>
            <person name="Cui Z."/>
            <person name="Lankiewicz T.S."/>
            <person name="Gosselin K.M."/>
            <person name="English C.J."/>
            <person name="Blair E.M."/>
            <person name="O'Malley M.A."/>
            <person name="Valentine D.L."/>
        </authorList>
    </citation>
    <scope>NUCLEOTIDE SEQUENCE [LARGE SCALE GENOMIC DNA]</scope>
    <source>
        <strain evidence="1 2">NLcol2</strain>
    </source>
</reference>
<evidence type="ECO:0000313" key="2">
    <source>
        <dbReference type="Proteomes" id="UP001290861"/>
    </source>
</evidence>
<dbReference type="CDD" id="cd08994">
    <property type="entry name" value="GH43_62_32_68_117_130-like"/>
    <property type="match status" value="1"/>
</dbReference>
<name>A0ABU5MTT3_9BACT</name>
<dbReference type="Proteomes" id="UP001290861">
    <property type="component" value="Unassembled WGS sequence"/>
</dbReference>
<dbReference type="EMBL" id="JARVCO010000002">
    <property type="protein sequence ID" value="MDZ8117620.1"/>
    <property type="molecule type" value="Genomic_DNA"/>
</dbReference>
<dbReference type="RefSeq" id="WP_322607420.1">
    <property type="nucleotide sequence ID" value="NZ_JARVCO010000002.1"/>
</dbReference>
<keyword evidence="1" id="KW-0378">Hydrolase</keyword>
<organism evidence="1 2">
    <name type="scientific">Pontiella agarivorans</name>
    <dbReference type="NCBI Taxonomy" id="3038953"/>
    <lineage>
        <taxon>Bacteria</taxon>
        <taxon>Pseudomonadati</taxon>
        <taxon>Kiritimatiellota</taxon>
        <taxon>Kiritimatiellia</taxon>
        <taxon>Kiritimatiellales</taxon>
        <taxon>Pontiellaceae</taxon>
        <taxon>Pontiella</taxon>
    </lineage>
</organism>
<gene>
    <name evidence="1" type="ORF">P9H32_03195</name>
</gene>